<dbReference type="GeneID" id="57143051"/>
<dbReference type="RefSeq" id="WP_141375367.1">
    <property type="nucleotide sequence ID" value="NZ_BJML01000001.1"/>
</dbReference>
<evidence type="ECO:0000313" key="2">
    <source>
        <dbReference type="EMBL" id="GEB44394.1"/>
    </source>
</evidence>
<dbReference type="Gene3D" id="3.90.550.10">
    <property type="entry name" value="Spore Coat Polysaccharide Biosynthesis Protein SpsA, Chain A"/>
    <property type="match status" value="1"/>
</dbReference>
<name>A0A4Y3QGU9_MICTE</name>
<feature type="domain" description="Glycosyltransferase 2-like" evidence="1">
    <location>
        <begin position="6"/>
        <end position="132"/>
    </location>
</feature>
<evidence type="ECO:0000259" key="1">
    <source>
        <dbReference type="Pfam" id="PF00535"/>
    </source>
</evidence>
<gene>
    <name evidence="2" type="ORF">MTE01_03390</name>
</gene>
<proteinExistence type="predicted"/>
<dbReference type="SUPFAM" id="SSF53448">
    <property type="entry name" value="Nucleotide-diphospho-sugar transferases"/>
    <property type="match status" value="1"/>
</dbReference>
<evidence type="ECO:0000313" key="3">
    <source>
        <dbReference type="Proteomes" id="UP000319525"/>
    </source>
</evidence>
<dbReference type="Pfam" id="PF00535">
    <property type="entry name" value="Glycos_transf_2"/>
    <property type="match status" value="1"/>
</dbReference>
<reference evidence="2 3" key="1">
    <citation type="submission" date="2019-06" db="EMBL/GenBank/DDBJ databases">
        <title>Whole genome shotgun sequence of Microbacterium testaceum NBRC 12675.</title>
        <authorList>
            <person name="Hosoyama A."/>
            <person name="Uohara A."/>
            <person name="Ohji S."/>
            <person name="Ichikawa N."/>
        </authorList>
    </citation>
    <scope>NUCLEOTIDE SEQUENCE [LARGE SCALE GENOMIC DNA]</scope>
    <source>
        <strain evidence="2 3">NBRC 12675</strain>
    </source>
</reference>
<dbReference type="AlphaFoldDB" id="A0A4Y3QGU9"/>
<comment type="caution">
    <text evidence="2">The sequence shown here is derived from an EMBL/GenBank/DDBJ whole genome shotgun (WGS) entry which is preliminary data.</text>
</comment>
<protein>
    <recommendedName>
        <fullName evidence="1">Glycosyltransferase 2-like domain-containing protein</fullName>
    </recommendedName>
</protein>
<organism evidence="2 3">
    <name type="scientific">Microbacterium testaceum</name>
    <name type="common">Aureobacterium testaceum</name>
    <name type="synonym">Brevibacterium testaceum</name>
    <dbReference type="NCBI Taxonomy" id="2033"/>
    <lineage>
        <taxon>Bacteria</taxon>
        <taxon>Bacillati</taxon>
        <taxon>Actinomycetota</taxon>
        <taxon>Actinomycetes</taxon>
        <taxon>Micrococcales</taxon>
        <taxon>Microbacteriaceae</taxon>
        <taxon>Microbacterium</taxon>
    </lineage>
</organism>
<dbReference type="OrthoDB" id="3177103at2"/>
<dbReference type="Proteomes" id="UP000319525">
    <property type="component" value="Unassembled WGS sequence"/>
</dbReference>
<dbReference type="EMBL" id="BJML01000001">
    <property type="protein sequence ID" value="GEB44394.1"/>
    <property type="molecule type" value="Genomic_DNA"/>
</dbReference>
<dbReference type="InterPro" id="IPR001173">
    <property type="entry name" value="Glyco_trans_2-like"/>
</dbReference>
<sequence length="292" mass="32277">MTVEFMMPFYGSFALLQTAVRSVLAQDDDDWILTVLDDAYPDPAPGEWVQSLGDDRIRYERNPDNLGVSGNFRKCADLAREPLVCMIGCDDVALPGYVRRMKALAVAHPEASYLQPGVVVISDNGHEVLPLADRVKRFYAPSRRPAVLTGPALARSLSRACWTYFPSICWRIETLRSFPFDASLDVALDLDVQLRIADAGGSLVADDLVTFQYRRHRASVSSWKADDGSRFAEERSVLESAAARAEARGWTGARKAATFRVSSRLSAITRLPAAVRARHGRGIAALLRHALR</sequence>
<dbReference type="CDD" id="cd00761">
    <property type="entry name" value="Glyco_tranf_GTA_type"/>
    <property type="match status" value="1"/>
</dbReference>
<accession>A0A4Y3QGU9</accession>
<dbReference type="InterPro" id="IPR029044">
    <property type="entry name" value="Nucleotide-diphossugar_trans"/>
</dbReference>